<organism evidence="5 6">
    <name type="scientific">Thermocrispum agreste</name>
    <dbReference type="NCBI Taxonomy" id="37925"/>
    <lineage>
        <taxon>Bacteria</taxon>
        <taxon>Bacillati</taxon>
        <taxon>Actinomycetota</taxon>
        <taxon>Actinomycetes</taxon>
        <taxon>Pseudonocardiales</taxon>
        <taxon>Pseudonocardiaceae</taxon>
        <taxon>Thermocrispum</taxon>
    </lineage>
</organism>
<feature type="non-terminal residue" evidence="5">
    <location>
        <position position="400"/>
    </location>
</feature>
<accession>A0ABD6FI96</accession>
<dbReference type="InterPro" id="IPR016163">
    <property type="entry name" value="Ald_DH_C"/>
</dbReference>
<dbReference type="InterPro" id="IPR016161">
    <property type="entry name" value="Ald_DH/histidinol_DH"/>
</dbReference>
<evidence type="ECO:0000256" key="1">
    <source>
        <dbReference type="ARBA" id="ARBA00023002"/>
    </source>
</evidence>
<dbReference type="InterPro" id="IPR016162">
    <property type="entry name" value="Ald_DH_N"/>
</dbReference>
<evidence type="ECO:0000259" key="4">
    <source>
        <dbReference type="Pfam" id="PF00171"/>
    </source>
</evidence>
<dbReference type="EMBL" id="QGUI02000154">
    <property type="protein sequence ID" value="MFO7193005.1"/>
    <property type="molecule type" value="Genomic_DNA"/>
</dbReference>
<feature type="domain" description="Aldehyde dehydrogenase" evidence="4">
    <location>
        <begin position="8"/>
        <end position="400"/>
    </location>
</feature>
<reference evidence="5 6" key="1">
    <citation type="journal article" date="2021" name="BMC Genomics">
        <title>Genome-resolved metagenome and metatranscriptome analyses of thermophilic composting reveal key bacterial players and their metabolic interactions.</title>
        <authorList>
            <person name="Braga L.P.P."/>
            <person name="Pereira R.V."/>
            <person name="Martins L.F."/>
            <person name="Moura L.M.S."/>
            <person name="Sanchez F.B."/>
            <person name="Patane J.S.L."/>
            <person name="da Silva A.M."/>
            <person name="Setubal J.C."/>
        </authorList>
    </citation>
    <scope>NUCLEOTIDE SEQUENCE [LARGE SCALE GENOMIC DNA]</scope>
    <source>
        <strain evidence="5">ZC4RG45</strain>
    </source>
</reference>
<comment type="similarity">
    <text evidence="3">Belongs to the aldehyde dehydrogenase family.</text>
</comment>
<dbReference type="GO" id="GO:0016491">
    <property type="term" value="F:oxidoreductase activity"/>
    <property type="evidence" value="ECO:0007669"/>
    <property type="project" value="UniProtKB-KW"/>
</dbReference>
<dbReference type="Gene3D" id="3.40.309.10">
    <property type="entry name" value="Aldehyde Dehydrogenase, Chain A, domain 2"/>
    <property type="match status" value="1"/>
</dbReference>
<comment type="caution">
    <text evidence="5">The sequence shown here is derived from an EMBL/GenBank/DDBJ whole genome shotgun (WGS) entry which is preliminary data.</text>
</comment>
<gene>
    <name evidence="5" type="ORF">DIU77_012245</name>
</gene>
<dbReference type="AlphaFoldDB" id="A0ABD6FI96"/>
<protein>
    <submittedName>
        <fullName evidence="5">Aldehyde dehydrogenase family protein</fullName>
    </submittedName>
</protein>
<evidence type="ECO:0000256" key="2">
    <source>
        <dbReference type="PROSITE-ProRule" id="PRU10007"/>
    </source>
</evidence>
<dbReference type="Proteomes" id="UP000249324">
    <property type="component" value="Unassembled WGS sequence"/>
</dbReference>
<evidence type="ECO:0000313" key="6">
    <source>
        <dbReference type="Proteomes" id="UP000249324"/>
    </source>
</evidence>
<sequence>MSSAPAGEVLESLNPATGEVVGTYPVHDEEAVAEAVARARKAARWWSGLGFDERKNRLLAWKRTVVRRIDELARLMHAETGKPTDDARLETIGAIEHIDWAAKHARKVLGPRKVRTGPLAMNLAASVQYQPLGVIGVIGPWNYPILTPVGSIAYALAAGNAVVFKPSEHSPGVGAWIAETFAEAVPEEPVLQVVTGFGPTGAALCRSGVDKVAFTGSTATGKKVMATCAETLTPVIVEAGGKDAVIVADDADIEAAAEAVAFGAMGNAGQTCVGIERAYATEKVFDAFVDRVATIAAGIRVGAQEDAQLGPITMPSQVEVIRKHITDAVERGGKAVVGGPESVRPPFVHPVVLTDVPEDSESMTEETFGPTITINRVRDLDEAVEKANATRYGLGSAVYT</sequence>
<dbReference type="Gene3D" id="3.40.605.10">
    <property type="entry name" value="Aldehyde Dehydrogenase, Chain A, domain 1"/>
    <property type="match status" value="1"/>
</dbReference>
<dbReference type="SUPFAM" id="SSF53720">
    <property type="entry name" value="ALDH-like"/>
    <property type="match status" value="1"/>
</dbReference>
<dbReference type="PROSITE" id="PS00687">
    <property type="entry name" value="ALDEHYDE_DEHYDR_GLU"/>
    <property type="match status" value="1"/>
</dbReference>
<evidence type="ECO:0000313" key="5">
    <source>
        <dbReference type="EMBL" id="MFO7193005.1"/>
    </source>
</evidence>
<dbReference type="CDD" id="cd07099">
    <property type="entry name" value="ALDH_DDALDH"/>
    <property type="match status" value="1"/>
</dbReference>
<proteinExistence type="inferred from homology"/>
<name>A0ABD6FI96_9PSEU</name>
<evidence type="ECO:0000256" key="3">
    <source>
        <dbReference type="RuleBase" id="RU003345"/>
    </source>
</evidence>
<dbReference type="PANTHER" id="PTHR11699">
    <property type="entry name" value="ALDEHYDE DEHYDROGENASE-RELATED"/>
    <property type="match status" value="1"/>
</dbReference>
<keyword evidence="1 3" id="KW-0560">Oxidoreductase</keyword>
<feature type="active site" evidence="2">
    <location>
        <position position="238"/>
    </location>
</feature>
<dbReference type="InterPro" id="IPR029510">
    <property type="entry name" value="Ald_DH_CS_GLU"/>
</dbReference>
<dbReference type="InterPro" id="IPR015590">
    <property type="entry name" value="Aldehyde_DH_dom"/>
</dbReference>
<dbReference type="Pfam" id="PF00171">
    <property type="entry name" value="Aldedh"/>
    <property type="match status" value="1"/>
</dbReference>